<evidence type="ECO:0000313" key="2">
    <source>
        <dbReference type="Proteomes" id="UP001234297"/>
    </source>
</evidence>
<protein>
    <submittedName>
        <fullName evidence="1">Uncharacterized protein</fullName>
    </submittedName>
</protein>
<dbReference type="EMBL" id="CM056814">
    <property type="protein sequence ID" value="KAJ8626327.1"/>
    <property type="molecule type" value="Genomic_DNA"/>
</dbReference>
<comment type="caution">
    <text evidence="1">The sequence shown here is derived from an EMBL/GenBank/DDBJ whole genome shotgun (WGS) entry which is preliminary data.</text>
</comment>
<keyword evidence="2" id="KW-1185">Reference proteome</keyword>
<reference evidence="1 2" key="1">
    <citation type="journal article" date="2022" name="Hortic Res">
        <title>A haplotype resolved chromosomal level avocado genome allows analysis of novel avocado genes.</title>
        <authorList>
            <person name="Nath O."/>
            <person name="Fletcher S.J."/>
            <person name="Hayward A."/>
            <person name="Shaw L.M."/>
            <person name="Masouleh A.K."/>
            <person name="Furtado A."/>
            <person name="Henry R.J."/>
            <person name="Mitter N."/>
        </authorList>
    </citation>
    <scope>NUCLEOTIDE SEQUENCE [LARGE SCALE GENOMIC DNA]</scope>
    <source>
        <strain evidence="2">cv. Hass</strain>
    </source>
</reference>
<proteinExistence type="predicted"/>
<sequence length="1070" mass="117375">MGLGSEDQKASAPTVESRVESQKGSKISYGRDFLLSVCELDICKSLPVGFDTLALSELVNASPNVPERQRISGDLSLHRYGSALQNRVDSSSNYSRGSHVRWDTRSSGSNDRDGDSSSDWDSVTQGSGKHYGNHSRRNWQHPECDGLLGSGSLQRPSGYTGGATAPRAQGNDHYQLNRSSEPYHPPRYYKALSHTDSRDDETFGSAECSSEDRAEEERKRRASFELMRKGQQKALQEKQKHPDKHKEQPDSDIAVLLENSEDEKNLWNKSDGSLEDHSHMESISQGDAIKCDFPAQAPASRPFVPPGFASATLEKNHCPKSLVPSPAPEVGNIGFEANAHAKSNVYGNGRETEKQSAASHEQKCKNRCVDARFMGANERTLIPSADAEASNCFLSFGNPYSKSTGLLEASEGSVDSEVASSDIEKATRFKVGAVGQDQSTSTLEELFNDPLAVNGVSLPSFIEHSDDKSNEDAWSAQPWQASKFAHWFLEEEKKPVDDISSSKNKDLLSLIVSSDKVGSHVSTVSDEKAIGNMPRFFPSENTEVAQEFVMSFPATSTTVGNTEPFYHNEKPDVCSEVLTCEDLEQSILSDVKDSGSHVQHSTKGAWSFMDAELEPQKSAVNDHASQHLLSLLQKGTISKGSTTSTSSPHMSSSGKHSVHDSVIWVTENVQNTDKTPTLETLFGTTFMKDLHSVEAPVSVNRGSTSGGACTAVSEPQGLPFSIGGDGFFHSTVNEHASNKGNLNQVPQLDKSEGHWSTANDIRSRSSRREADGGFGSSVNGVLDIQLPEEESLIAESDPLHHEKSQFMPMKITARTDKFISSEPPAEIVEKLAALNAILKNERLMTPERPPVLHDHQEQSESDVMCQHLHMRSPRFPIPYQMNNAKLPFHSLDQHAVRSPQIRFIGPEDIIHQDPRIVFQPNVHHPSHGLGGPRFDPVYHSALQHRPMPGNFQSPNMLHGMPRGPLPHPLNYMPGYLPEMNPVKGFPLNHQQTNYSGLGMGLPGSGGGGGSYPEVLERLAAMQLRENEKPTPSVAAGHGLGIYHPELKMTFSWLRFQSVPEQCVCSWRQTG</sequence>
<gene>
    <name evidence="1" type="ORF">MRB53_019634</name>
</gene>
<name>A0ACC2KZR7_PERAE</name>
<organism evidence="1 2">
    <name type="scientific">Persea americana</name>
    <name type="common">Avocado</name>
    <dbReference type="NCBI Taxonomy" id="3435"/>
    <lineage>
        <taxon>Eukaryota</taxon>
        <taxon>Viridiplantae</taxon>
        <taxon>Streptophyta</taxon>
        <taxon>Embryophyta</taxon>
        <taxon>Tracheophyta</taxon>
        <taxon>Spermatophyta</taxon>
        <taxon>Magnoliopsida</taxon>
        <taxon>Magnoliidae</taxon>
        <taxon>Laurales</taxon>
        <taxon>Lauraceae</taxon>
        <taxon>Persea</taxon>
    </lineage>
</organism>
<evidence type="ECO:0000313" key="1">
    <source>
        <dbReference type="EMBL" id="KAJ8626327.1"/>
    </source>
</evidence>
<accession>A0ACC2KZR7</accession>
<dbReference type="Proteomes" id="UP001234297">
    <property type="component" value="Chromosome 6"/>
</dbReference>